<accession>A0A0T9NPA4</accession>
<dbReference type="AlphaFoldDB" id="A0A0T9NPA4"/>
<keyword evidence="2" id="KW-1185">Reference proteome</keyword>
<name>A0A0T9NPA4_9GAMM</name>
<gene>
    <name evidence="1" type="ORF">ERS008472_00905</name>
</gene>
<dbReference type="Proteomes" id="UP000041882">
    <property type="component" value="Unassembled WGS sequence"/>
</dbReference>
<sequence>MINNSINADLTISFTVISVNKIGSDIYGYITDKSIYALGSMPRRFNSCRASSLNQLPRLTPSLAASALSCSRSSGAIRIWNVGDRPSPFGLLSRFMVDTYVHNLISYLSLGTYVNTAYRQNTAARQGATNTKPGLTIMLEELTQWLRQSVPTSLRRSTAPNRK</sequence>
<reference evidence="2" key="1">
    <citation type="submission" date="2015-03" db="EMBL/GenBank/DDBJ databases">
        <authorList>
            <consortium name="Pathogen Informatics"/>
            <person name="Murphy D."/>
        </authorList>
    </citation>
    <scope>NUCLEOTIDE SEQUENCE [LARGE SCALE GENOMIC DNA]</scope>
    <source>
        <strain evidence="2">IP6945</strain>
    </source>
</reference>
<proteinExistence type="predicted"/>
<evidence type="ECO:0000313" key="2">
    <source>
        <dbReference type="Proteomes" id="UP000041882"/>
    </source>
</evidence>
<protein>
    <submittedName>
        <fullName evidence="1">Uncharacterized protein</fullName>
    </submittedName>
</protein>
<evidence type="ECO:0000313" key="1">
    <source>
        <dbReference type="EMBL" id="CNH22686.1"/>
    </source>
</evidence>
<organism evidence="1 2">
    <name type="scientific">Yersinia thracica</name>
    <dbReference type="NCBI Taxonomy" id="2890319"/>
    <lineage>
        <taxon>Bacteria</taxon>
        <taxon>Pseudomonadati</taxon>
        <taxon>Pseudomonadota</taxon>
        <taxon>Gammaproteobacteria</taxon>
        <taxon>Enterobacterales</taxon>
        <taxon>Yersiniaceae</taxon>
        <taxon>Yersinia</taxon>
    </lineage>
</organism>
<dbReference type="EMBL" id="CQAW01000003">
    <property type="protein sequence ID" value="CNH22686.1"/>
    <property type="molecule type" value="Genomic_DNA"/>
</dbReference>